<dbReference type="Pfam" id="PF23704">
    <property type="entry name" value="WHD_GTF3C1_N"/>
    <property type="match status" value="1"/>
</dbReference>
<dbReference type="InterPro" id="IPR044210">
    <property type="entry name" value="Tfc3-like"/>
</dbReference>
<protein>
    <recommendedName>
        <fullName evidence="7">B-block binding subunit of TFIIIC domain-containing protein</fullName>
    </recommendedName>
</protein>
<keyword evidence="6" id="KW-1185">Reference proteome</keyword>
<dbReference type="InterPro" id="IPR056467">
    <property type="entry name" value="eWH_GTF3C1"/>
</dbReference>
<sequence>MTSKDAHMVAICFDEVALEGLEGITLNSLWVRLLTRPGFEVHADGSLKQLLWSAIRRQKHLQFFALDTARVPLTKRKIDEDTFPAAIVKDQPGIYGSCSDFRTRKDVTKTLRLGAKYENYSTVAEEFDDRLVVVASQEWRTKAIIGPAISVQVFLRTCIHMLPVHYAMLERIARSRHHGVKTCGDASLHKVFNVRAKDVFYLVERYVRMGVLYKRSCEMSVDGIGLRVGAFICLQRFSPKNMHDTPEMRHLLDHLRSMPDKRCSKSDLIKELKLGKWALERAILRLQHRVKVHTEVQYTRKGNPLKKPRIPRDQMEIVCLNEKAARRVVDQKKHKKQRRNSEEISSSDEKPNWPQCNYYRALDCRIIQTVRSSGNEGITLKEINRYLRISRKVLARRLRRFEKDGYVRALMFTAGRVRMWKYYDPKAEPPSAELYEQLYKKTSVDFNSLPNFSLTDRSCKRLMAIIDFVNERRVVTNFETGQMIREREKQEGYDYCIDKNATATLLRTLVSQKLVKVYQTILLDTRNKAIEFFCSPNVQSNDATLLARMRKAQLKSSPSSALKAAAKQSTNSQKVEKALKKGYLKKRSSQGKFVRMQLLHEFIYYLVRDYAGESPHEIANRQLTDKGSGKEPTVYVDEISWRRYLPPLPPRNDLPSGWFHVDDLVPMLPLSIACQILVPSEEVDCFTEYLCDRTKRHYMIGDLPCSSQNHYMSFSFVRQRLINICWKLSYLGLIACSNAESAGGQLKDEYYFVHESAQLMDTSTSASAYMTISEPISQYPKHVHKFVSLNDVRIYWLHLRAVVLSTWLGRRSAKRPNDFPRPRDSHLKASLPRYSFDQVKLLGEPVGPRIGAAGLNPYMFAHRIPNWVVNTRNSCELENLEQMKLFAITHSHEITYRVARLNKNWQSSSFMALSKYKELAAKAIVKKRKSVPHVFWRSWVRKRAPAPPVSELRTPKSCKLALANGAQLAKGKIIKKKGAFLQSHRRMYQRQGYTNTELRLLVLLKSACEVVSSIFPGWYDLSTLVEMIRRHLPAFLTRHGSSVTSKVTALLNNNRKFGRTVVSTVAQLKRSKASKASFGCMRIHGWFLHFQKITQIVESYRGNSTALSAAAKNQVFAEVFDIACQIYKPNEKEEGLSLNNFDLTWPSSQAQTMPEKLTDGMIRQWALSNVIVGSLGSENDSFQLQYAEKRSLPKQHQLTSVSQKSDRSDRVKEADRKMPAEGVPSSIVAHPFSRNQVNICGQFRNLFSHNFCPKLLQDALALARLITSQPSERHNVLGDSAGYVCSMAALMNRRQASFEIVIPNDLLANEQEATDTPVEDDAQTETGADRNRWSFFVGVVNDGTQTCEQSSISSSQLNAVSKMTILSVRRKLDEEYQRVGGGQSVSGRVQHLRLNPCKVFAQFRNTQRRPTDAHGSTDPWQIAKRQLIKRFRSDIPDLRSVERRYKGDVNVLRRIFNSIDQLGFEGMPTDEIPFSEGSEESQAVHFLIENELLIRVGIGKERLVARGRLEPWTLPAVGTFNLDAITEEVINALYRNDAEEEPARKKVSLQQDADSEAFVVLPRRWLRLDGSINRPLLRWFCEGIFTRILALPGVLEDDLCKHYSSFLAACQVRELLKFLTDVGCIERMVTVYRPKKFTLFGCTLGRKMAVQGQADSGGANDGWRQWLTSLKFPKSDGEGWTRVTDMLTKGDQRLESFEVKLMKRASFVSFLVGAFIAGSREMPWAKQRFKEQHALSLFSSRAEVAGRLNNYMLITFWKVGGRVGVRMAAFAFSYTFVVACLARYRDRLKMYDFLIAGTVAGAAYRLPRGLRASFAASIIGLAFSGISVVCIYPLLLMTKMSLDEWYKYIREEHYRQELERIRKGRALREIMKKYNVSWWKAEAIWKVERQTSAVDEEN</sequence>
<gene>
    <name evidence="5" type="ORF">M513_03887</name>
</gene>
<dbReference type="CDD" id="cd16169">
    <property type="entry name" value="Tau138_eWH"/>
    <property type="match status" value="1"/>
</dbReference>
<keyword evidence="2" id="KW-0812">Transmembrane</keyword>
<evidence type="ECO:0000259" key="3">
    <source>
        <dbReference type="Pfam" id="PF23704"/>
    </source>
</evidence>
<keyword evidence="2" id="KW-1133">Transmembrane helix</keyword>
<dbReference type="Pfam" id="PF24101">
    <property type="entry name" value="WHD_GTF3C1"/>
    <property type="match status" value="1"/>
</dbReference>
<feature type="compositionally biased region" description="Basic and acidic residues" evidence="1">
    <location>
        <begin position="1204"/>
        <end position="1219"/>
    </location>
</feature>
<evidence type="ECO:0000256" key="1">
    <source>
        <dbReference type="SAM" id="MobiDB-lite"/>
    </source>
</evidence>
<feature type="transmembrane region" description="Helical" evidence="2">
    <location>
        <begin position="1814"/>
        <end position="1835"/>
    </location>
</feature>
<feature type="compositionally biased region" description="Polar residues" evidence="1">
    <location>
        <begin position="1194"/>
        <end position="1203"/>
    </location>
</feature>
<dbReference type="GO" id="GO:0042791">
    <property type="term" value="P:5S class rRNA transcription by RNA polymerase III"/>
    <property type="evidence" value="ECO:0007669"/>
    <property type="project" value="TreeGrafter"/>
</dbReference>
<feature type="domain" description="General transcription factor 3C polypeptide 1 winged-helix" evidence="3">
    <location>
        <begin position="8"/>
        <end position="67"/>
    </location>
</feature>
<organism evidence="5 6">
    <name type="scientific">Trichuris suis</name>
    <name type="common">pig whipworm</name>
    <dbReference type="NCBI Taxonomy" id="68888"/>
    <lineage>
        <taxon>Eukaryota</taxon>
        <taxon>Metazoa</taxon>
        <taxon>Ecdysozoa</taxon>
        <taxon>Nematoda</taxon>
        <taxon>Enoplea</taxon>
        <taxon>Dorylaimia</taxon>
        <taxon>Trichinellida</taxon>
        <taxon>Trichuridae</taxon>
        <taxon>Trichuris</taxon>
    </lineage>
</organism>
<dbReference type="InterPro" id="IPR035625">
    <property type="entry name" value="Tfc3-like_eWH"/>
</dbReference>
<feature type="transmembrane region" description="Helical" evidence="2">
    <location>
        <begin position="1763"/>
        <end position="1784"/>
    </location>
</feature>
<evidence type="ECO:0000313" key="5">
    <source>
        <dbReference type="EMBL" id="KFD55246.1"/>
    </source>
</evidence>
<dbReference type="GO" id="GO:0000127">
    <property type="term" value="C:transcription factor TFIIIC complex"/>
    <property type="evidence" value="ECO:0007669"/>
    <property type="project" value="InterPro"/>
</dbReference>
<feature type="region of interest" description="Disordered" evidence="1">
    <location>
        <begin position="1193"/>
        <end position="1222"/>
    </location>
</feature>
<dbReference type="Pfam" id="PF02466">
    <property type="entry name" value="Tim17"/>
    <property type="match status" value="1"/>
</dbReference>
<dbReference type="PANTHER" id="PTHR15180">
    <property type="entry name" value="GENERAL TRANSCRIPTION FACTOR 3C POLYPEPTIDE 1"/>
    <property type="match status" value="1"/>
</dbReference>
<keyword evidence="2" id="KW-0472">Membrane</keyword>
<dbReference type="SUPFAM" id="SSF46785">
    <property type="entry name" value="Winged helix' DNA-binding domain"/>
    <property type="match status" value="1"/>
</dbReference>
<evidence type="ECO:0000313" key="6">
    <source>
        <dbReference type="Proteomes" id="UP000030764"/>
    </source>
</evidence>
<feature type="region of interest" description="Disordered" evidence="1">
    <location>
        <begin position="329"/>
        <end position="350"/>
    </location>
</feature>
<dbReference type="InterPro" id="IPR036390">
    <property type="entry name" value="WH_DNA-bd_sf"/>
</dbReference>
<dbReference type="GO" id="GO:0006384">
    <property type="term" value="P:transcription initiation at RNA polymerase III promoter"/>
    <property type="evidence" value="ECO:0007669"/>
    <property type="project" value="InterPro"/>
</dbReference>
<feature type="compositionally biased region" description="Basic and acidic residues" evidence="1">
    <location>
        <begin position="339"/>
        <end position="350"/>
    </location>
</feature>
<dbReference type="GO" id="GO:0003677">
    <property type="term" value="F:DNA binding"/>
    <property type="evidence" value="ECO:0007669"/>
    <property type="project" value="InterPro"/>
</dbReference>
<evidence type="ECO:0000256" key="2">
    <source>
        <dbReference type="SAM" id="Phobius"/>
    </source>
</evidence>
<accession>A0A085MDF0</accession>
<evidence type="ECO:0008006" key="7">
    <source>
        <dbReference type="Google" id="ProtNLM"/>
    </source>
</evidence>
<name>A0A085MDF0_9BILA</name>
<dbReference type="PANTHER" id="PTHR15180:SF1">
    <property type="entry name" value="GENERAL TRANSCRIPTION FACTOR 3C POLYPEPTIDE 1"/>
    <property type="match status" value="1"/>
</dbReference>
<dbReference type="Proteomes" id="UP000030764">
    <property type="component" value="Unassembled WGS sequence"/>
</dbReference>
<dbReference type="InterPro" id="IPR056428">
    <property type="entry name" value="WH_GTF3C1"/>
</dbReference>
<dbReference type="EMBL" id="KL363201">
    <property type="protein sequence ID" value="KFD55246.1"/>
    <property type="molecule type" value="Genomic_DNA"/>
</dbReference>
<evidence type="ECO:0000259" key="4">
    <source>
        <dbReference type="Pfam" id="PF24101"/>
    </source>
</evidence>
<feature type="domain" description="GTF3C1 extended winged-helix" evidence="4">
    <location>
        <begin position="454"/>
        <end position="551"/>
    </location>
</feature>
<proteinExistence type="predicted"/>
<reference evidence="5 6" key="1">
    <citation type="journal article" date="2014" name="Nat. Genet.">
        <title>Genome and transcriptome of the porcine whipworm Trichuris suis.</title>
        <authorList>
            <person name="Jex A.R."/>
            <person name="Nejsum P."/>
            <person name="Schwarz E.M."/>
            <person name="Hu L."/>
            <person name="Young N.D."/>
            <person name="Hall R.S."/>
            <person name="Korhonen P.K."/>
            <person name="Liao S."/>
            <person name="Thamsborg S."/>
            <person name="Xia J."/>
            <person name="Xu P."/>
            <person name="Wang S."/>
            <person name="Scheerlinck J.P."/>
            <person name="Hofmann A."/>
            <person name="Sternberg P.W."/>
            <person name="Wang J."/>
            <person name="Gasser R.B."/>
        </authorList>
    </citation>
    <scope>NUCLEOTIDE SEQUENCE [LARGE SCALE GENOMIC DNA]</scope>
    <source>
        <strain evidence="5">DCEP-RM93M</strain>
    </source>
</reference>